<dbReference type="AlphaFoldDB" id="A0A9D4C792"/>
<keyword evidence="2" id="KW-1185">Reference proteome</keyword>
<reference evidence="1" key="2">
    <citation type="submission" date="2020-11" db="EMBL/GenBank/DDBJ databases">
        <authorList>
            <person name="McCartney M.A."/>
            <person name="Auch B."/>
            <person name="Kono T."/>
            <person name="Mallez S."/>
            <person name="Becker A."/>
            <person name="Gohl D.M."/>
            <person name="Silverstein K.A.T."/>
            <person name="Koren S."/>
            <person name="Bechman K.B."/>
            <person name="Herman A."/>
            <person name="Abrahante J.E."/>
            <person name="Garbe J."/>
        </authorList>
    </citation>
    <scope>NUCLEOTIDE SEQUENCE</scope>
    <source>
        <strain evidence="1">Duluth1</strain>
        <tissue evidence="1">Whole animal</tissue>
    </source>
</reference>
<protein>
    <submittedName>
        <fullName evidence="1">Uncharacterized protein</fullName>
    </submittedName>
</protein>
<evidence type="ECO:0000313" key="1">
    <source>
        <dbReference type="EMBL" id="KAH3718350.1"/>
    </source>
</evidence>
<dbReference type="PROSITE" id="PS51257">
    <property type="entry name" value="PROKAR_LIPOPROTEIN"/>
    <property type="match status" value="1"/>
</dbReference>
<organism evidence="1 2">
    <name type="scientific">Dreissena polymorpha</name>
    <name type="common">Zebra mussel</name>
    <name type="synonym">Mytilus polymorpha</name>
    <dbReference type="NCBI Taxonomy" id="45954"/>
    <lineage>
        <taxon>Eukaryota</taxon>
        <taxon>Metazoa</taxon>
        <taxon>Spiralia</taxon>
        <taxon>Lophotrochozoa</taxon>
        <taxon>Mollusca</taxon>
        <taxon>Bivalvia</taxon>
        <taxon>Autobranchia</taxon>
        <taxon>Heteroconchia</taxon>
        <taxon>Euheterodonta</taxon>
        <taxon>Imparidentia</taxon>
        <taxon>Neoheterodontei</taxon>
        <taxon>Myida</taxon>
        <taxon>Dreissenoidea</taxon>
        <taxon>Dreissenidae</taxon>
        <taxon>Dreissena</taxon>
    </lineage>
</organism>
<name>A0A9D4C792_DREPO</name>
<evidence type="ECO:0000313" key="2">
    <source>
        <dbReference type="Proteomes" id="UP000828390"/>
    </source>
</evidence>
<gene>
    <name evidence="1" type="ORF">DPMN_061153</name>
</gene>
<sequence>MKHIAMYVLDGNSDLYNLVRCISIGILYLGSTACVSLASEILHTLYKLKHLFLVGTYTGRCDLKLPASLEFICLYKVECSSEWLCSVLITISSLGHPAMLKLGNVVLQSSKETHSGEPQTHVSDLRSEILSRDMSNIMISMKYVSKELFDILWDTSIGIIELEMADCVSLASDIVSTLSKLTHLILSGTYTGRCFAACFTDVFLSEESGMFI</sequence>
<accession>A0A9D4C792</accession>
<comment type="caution">
    <text evidence="1">The sequence shown here is derived from an EMBL/GenBank/DDBJ whole genome shotgun (WGS) entry which is preliminary data.</text>
</comment>
<proteinExistence type="predicted"/>
<dbReference type="Proteomes" id="UP000828390">
    <property type="component" value="Unassembled WGS sequence"/>
</dbReference>
<dbReference type="EMBL" id="JAIWYP010000013">
    <property type="protein sequence ID" value="KAH3718350.1"/>
    <property type="molecule type" value="Genomic_DNA"/>
</dbReference>
<reference evidence="1" key="1">
    <citation type="journal article" date="2019" name="bioRxiv">
        <title>The Genome of the Zebra Mussel, Dreissena polymorpha: A Resource for Invasive Species Research.</title>
        <authorList>
            <person name="McCartney M.A."/>
            <person name="Auch B."/>
            <person name="Kono T."/>
            <person name="Mallez S."/>
            <person name="Zhang Y."/>
            <person name="Obille A."/>
            <person name="Becker A."/>
            <person name="Abrahante J.E."/>
            <person name="Garbe J."/>
            <person name="Badalamenti J.P."/>
            <person name="Herman A."/>
            <person name="Mangelson H."/>
            <person name="Liachko I."/>
            <person name="Sullivan S."/>
            <person name="Sone E.D."/>
            <person name="Koren S."/>
            <person name="Silverstein K.A.T."/>
            <person name="Beckman K.B."/>
            <person name="Gohl D.M."/>
        </authorList>
    </citation>
    <scope>NUCLEOTIDE SEQUENCE</scope>
    <source>
        <strain evidence="1">Duluth1</strain>
        <tissue evidence="1">Whole animal</tissue>
    </source>
</reference>